<keyword evidence="4" id="KW-1185">Reference proteome</keyword>
<dbReference type="EMBL" id="BAABHW010000003">
    <property type="protein sequence ID" value="GAA5075364.1"/>
    <property type="molecule type" value="Genomic_DNA"/>
</dbReference>
<evidence type="ECO:0000313" key="3">
    <source>
        <dbReference type="EMBL" id="GAA5075364.1"/>
    </source>
</evidence>
<sequence length="485" mass="51686">MRIALAGFHIESAAFLPQVSSRADFEEAATRGADLIAAWQGTNTAIGGFIDIVRDAEMEIAPLVYTYLGALGPASDDAVLAFSNEIAESVRQTSPDGVLLHLHGASWAEGFEDVERHFIDLVRDAVGPDIPVVVALDYHGNIDSRTLAQADAAFGYHHSPHTDMGETGRRAARCIVRMLRDGVRPAMAVARPGLAVPSIFSATARPPLAGIIARARQMEASCPGWLDISVMAGFSYADAHNTGFSVIAVADDAVAAAAAADEISDLIGAQKEALYRPERVHSVDEAVALALEPPAARPLVLLEHADRTNDSTYLLSALVDAGADGVAVPMLWDSAAAQAAHAAGQGARVELEIGGWSSPAAGPRRVYECEVLRCGPLRYEMSGPMLTGMEVDLGMTALVRIGGVTVSLVSAFAFAVDEDAFTIFGQEMRDFSTIVLRSKTHFRAVYEPLAERIVIVDTPDHGPADLTRLPYTRLDRANTYPFAAR</sequence>
<dbReference type="InterPro" id="IPR015995">
    <property type="entry name" value="MlrC_N"/>
</dbReference>
<proteinExistence type="predicted"/>
<dbReference type="Pfam" id="PF07171">
    <property type="entry name" value="MlrC_C"/>
    <property type="match status" value="1"/>
</dbReference>
<comment type="caution">
    <text evidence="3">The sequence shown here is derived from an EMBL/GenBank/DDBJ whole genome shotgun (WGS) entry which is preliminary data.</text>
</comment>
<feature type="domain" description="Microcystin LR degradation protein MlrC N-terminal" evidence="2">
    <location>
        <begin position="2"/>
        <end position="290"/>
    </location>
</feature>
<dbReference type="Proteomes" id="UP001499910">
    <property type="component" value="Unassembled WGS sequence"/>
</dbReference>
<evidence type="ECO:0000259" key="1">
    <source>
        <dbReference type="Pfam" id="PF07171"/>
    </source>
</evidence>
<organism evidence="3 4">
    <name type="scientific">[Roseibacterium] beibuensis</name>
    <dbReference type="NCBI Taxonomy" id="1193142"/>
    <lineage>
        <taxon>Bacteria</taxon>
        <taxon>Pseudomonadati</taxon>
        <taxon>Pseudomonadota</taxon>
        <taxon>Alphaproteobacteria</taxon>
        <taxon>Rhodobacterales</taxon>
        <taxon>Roseobacteraceae</taxon>
        <taxon>Roseicyclus</taxon>
    </lineage>
</organism>
<evidence type="ECO:0000313" key="4">
    <source>
        <dbReference type="Proteomes" id="UP001499910"/>
    </source>
</evidence>
<gene>
    <name evidence="3" type="ORF">GCM10023209_23250</name>
</gene>
<feature type="domain" description="Microcystin LR degradation protein MlrC C-terminal" evidence="1">
    <location>
        <begin position="308"/>
        <end position="473"/>
    </location>
</feature>
<dbReference type="Pfam" id="PF07364">
    <property type="entry name" value="DUF1485"/>
    <property type="match status" value="1"/>
</dbReference>
<dbReference type="InterPro" id="IPR010799">
    <property type="entry name" value="MlrC_C"/>
</dbReference>
<accession>A0ABP9LC16</accession>
<reference evidence="4" key="1">
    <citation type="journal article" date="2019" name="Int. J. Syst. Evol. Microbiol.">
        <title>The Global Catalogue of Microorganisms (GCM) 10K type strain sequencing project: providing services to taxonomists for standard genome sequencing and annotation.</title>
        <authorList>
            <consortium name="The Broad Institute Genomics Platform"/>
            <consortium name="The Broad Institute Genome Sequencing Center for Infectious Disease"/>
            <person name="Wu L."/>
            <person name="Ma J."/>
        </authorList>
    </citation>
    <scope>NUCLEOTIDE SEQUENCE [LARGE SCALE GENOMIC DNA]</scope>
    <source>
        <strain evidence="4">JCM 18015</strain>
    </source>
</reference>
<dbReference type="RefSeq" id="WP_259549023.1">
    <property type="nucleotide sequence ID" value="NZ_BAABHW010000003.1"/>
</dbReference>
<protein>
    <submittedName>
        <fullName evidence="3">M81 family metallopeptidase</fullName>
    </submittedName>
</protein>
<name>A0ABP9LC16_9RHOB</name>
<evidence type="ECO:0000259" key="2">
    <source>
        <dbReference type="Pfam" id="PF07364"/>
    </source>
</evidence>